<name>A0A914V3A2_9BILA</name>
<evidence type="ECO:0000313" key="3">
    <source>
        <dbReference type="WBParaSite" id="PSAMB.scaffold1499size37286.g13598.t1"/>
    </source>
</evidence>
<keyword evidence="1" id="KW-0732">Signal</keyword>
<dbReference type="WBParaSite" id="PSAMB.scaffold1499size37286.g13598.t1">
    <property type="protein sequence ID" value="PSAMB.scaffold1499size37286.g13598.t1"/>
    <property type="gene ID" value="PSAMB.scaffold1499size37286.g13598"/>
</dbReference>
<evidence type="ECO:0000313" key="2">
    <source>
        <dbReference type="Proteomes" id="UP000887566"/>
    </source>
</evidence>
<feature type="chain" id="PRO_5037034733" evidence="1">
    <location>
        <begin position="36"/>
        <end position="82"/>
    </location>
</feature>
<reference evidence="3" key="1">
    <citation type="submission" date="2022-11" db="UniProtKB">
        <authorList>
            <consortium name="WormBaseParasite"/>
        </authorList>
    </citation>
    <scope>IDENTIFICATION</scope>
</reference>
<sequence>LRSWSGVSAKMHHLKNFLLLLLLAFLNLLVSPVASRPIRSLDDVWIDNQLMNQGSNFADFVAHPLWDSPPCLHFVNGCDGVM</sequence>
<keyword evidence="2" id="KW-1185">Reference proteome</keyword>
<organism evidence="2 3">
    <name type="scientific">Plectus sambesii</name>
    <dbReference type="NCBI Taxonomy" id="2011161"/>
    <lineage>
        <taxon>Eukaryota</taxon>
        <taxon>Metazoa</taxon>
        <taxon>Ecdysozoa</taxon>
        <taxon>Nematoda</taxon>
        <taxon>Chromadorea</taxon>
        <taxon>Plectida</taxon>
        <taxon>Plectina</taxon>
        <taxon>Plectoidea</taxon>
        <taxon>Plectidae</taxon>
        <taxon>Plectus</taxon>
    </lineage>
</organism>
<dbReference type="Proteomes" id="UP000887566">
    <property type="component" value="Unplaced"/>
</dbReference>
<proteinExistence type="predicted"/>
<evidence type="ECO:0000256" key="1">
    <source>
        <dbReference type="SAM" id="SignalP"/>
    </source>
</evidence>
<feature type="signal peptide" evidence="1">
    <location>
        <begin position="1"/>
        <end position="35"/>
    </location>
</feature>
<protein>
    <submittedName>
        <fullName evidence="3">Uncharacterized protein</fullName>
    </submittedName>
</protein>
<accession>A0A914V3A2</accession>
<dbReference type="AlphaFoldDB" id="A0A914V3A2"/>